<accession>A0A0E9TPP9</accession>
<name>A0A0E9TPP9_ANGAN</name>
<dbReference type="EMBL" id="GBXM01053026">
    <property type="protein sequence ID" value="JAH55551.1"/>
    <property type="molecule type" value="Transcribed_RNA"/>
</dbReference>
<sequence length="19" mass="2161">MHLCGRCNLRRDHPKGGLP</sequence>
<evidence type="ECO:0000313" key="1">
    <source>
        <dbReference type="EMBL" id="JAH55551.1"/>
    </source>
</evidence>
<proteinExistence type="predicted"/>
<organism evidence="1">
    <name type="scientific">Anguilla anguilla</name>
    <name type="common">European freshwater eel</name>
    <name type="synonym">Muraena anguilla</name>
    <dbReference type="NCBI Taxonomy" id="7936"/>
    <lineage>
        <taxon>Eukaryota</taxon>
        <taxon>Metazoa</taxon>
        <taxon>Chordata</taxon>
        <taxon>Craniata</taxon>
        <taxon>Vertebrata</taxon>
        <taxon>Euteleostomi</taxon>
        <taxon>Actinopterygii</taxon>
        <taxon>Neopterygii</taxon>
        <taxon>Teleostei</taxon>
        <taxon>Anguilliformes</taxon>
        <taxon>Anguillidae</taxon>
        <taxon>Anguilla</taxon>
    </lineage>
</organism>
<dbReference type="AlphaFoldDB" id="A0A0E9TPP9"/>
<reference evidence="1" key="2">
    <citation type="journal article" date="2015" name="Fish Shellfish Immunol.">
        <title>Early steps in the European eel (Anguilla anguilla)-Vibrio vulnificus interaction in the gills: Role of the RtxA13 toxin.</title>
        <authorList>
            <person name="Callol A."/>
            <person name="Pajuelo D."/>
            <person name="Ebbesson L."/>
            <person name="Teles M."/>
            <person name="MacKenzie S."/>
            <person name="Amaro C."/>
        </authorList>
    </citation>
    <scope>NUCLEOTIDE SEQUENCE</scope>
</reference>
<protein>
    <submittedName>
        <fullName evidence="1">Uncharacterized protein</fullName>
    </submittedName>
</protein>
<reference evidence="1" key="1">
    <citation type="submission" date="2014-11" db="EMBL/GenBank/DDBJ databases">
        <authorList>
            <person name="Amaro Gonzalez C."/>
        </authorList>
    </citation>
    <scope>NUCLEOTIDE SEQUENCE</scope>
</reference>